<gene>
    <name evidence="5" type="ORF">SAMN06296058_0389</name>
</gene>
<dbReference type="PANTHER" id="PTHR37423:SF2">
    <property type="entry name" value="MEMBRANE-BOUND LYTIC MUREIN TRANSGLYCOSYLASE C"/>
    <property type="match status" value="1"/>
</dbReference>
<evidence type="ECO:0000256" key="2">
    <source>
        <dbReference type="SAM" id="MobiDB-lite"/>
    </source>
</evidence>
<reference evidence="5 6" key="1">
    <citation type="submission" date="2017-02" db="EMBL/GenBank/DDBJ databases">
        <authorList>
            <person name="Peterson S.W."/>
        </authorList>
    </citation>
    <scope>NUCLEOTIDE SEQUENCE [LARGE SCALE GENOMIC DNA]</scope>
    <source>
        <strain evidence="5 6">P15</strain>
    </source>
</reference>
<dbReference type="STRING" id="428993.SAMN06296058_0389"/>
<evidence type="ECO:0000256" key="3">
    <source>
        <dbReference type="SAM" id="SignalP"/>
    </source>
</evidence>
<comment type="similarity">
    <text evidence="1">Belongs to the transglycosylase Slt family.</text>
</comment>
<evidence type="ECO:0000313" key="6">
    <source>
        <dbReference type="Proteomes" id="UP000190341"/>
    </source>
</evidence>
<dbReference type="AlphaFoldDB" id="A0A1T5J0Z2"/>
<dbReference type="Gene3D" id="1.10.530.10">
    <property type="match status" value="1"/>
</dbReference>
<dbReference type="CDD" id="cd00118">
    <property type="entry name" value="LysM"/>
    <property type="match status" value="1"/>
</dbReference>
<accession>A0A1T5J0Z2</accession>
<dbReference type="SMART" id="SM00257">
    <property type="entry name" value="LysM"/>
    <property type="match status" value="1"/>
</dbReference>
<dbReference type="InterPro" id="IPR008258">
    <property type="entry name" value="Transglycosylase_SLT_dom_1"/>
</dbReference>
<dbReference type="Proteomes" id="UP000190341">
    <property type="component" value="Unassembled WGS sequence"/>
</dbReference>
<dbReference type="Gene3D" id="3.10.350.10">
    <property type="entry name" value="LysM domain"/>
    <property type="match status" value="1"/>
</dbReference>
<dbReference type="PROSITE" id="PS51782">
    <property type="entry name" value="LYSM"/>
    <property type="match status" value="1"/>
</dbReference>
<feature type="region of interest" description="Disordered" evidence="2">
    <location>
        <begin position="460"/>
        <end position="482"/>
    </location>
</feature>
<evidence type="ECO:0000256" key="1">
    <source>
        <dbReference type="ARBA" id="ARBA00007734"/>
    </source>
</evidence>
<feature type="domain" description="LysM" evidence="4">
    <location>
        <begin position="480"/>
        <end position="525"/>
    </location>
</feature>
<dbReference type="SUPFAM" id="SSF53955">
    <property type="entry name" value="Lysozyme-like"/>
    <property type="match status" value="1"/>
</dbReference>
<name>A0A1T5J0Z2_9GAMM</name>
<dbReference type="Pfam" id="PF01464">
    <property type="entry name" value="SLT"/>
    <property type="match status" value="1"/>
</dbReference>
<evidence type="ECO:0000259" key="4">
    <source>
        <dbReference type="PROSITE" id="PS51782"/>
    </source>
</evidence>
<feature type="chain" id="PRO_5012843601" evidence="3">
    <location>
        <begin position="29"/>
        <end position="530"/>
    </location>
</feature>
<dbReference type="OrthoDB" id="9815002at2"/>
<dbReference type="InterPro" id="IPR036779">
    <property type="entry name" value="LysM_dom_sf"/>
</dbReference>
<organism evidence="5 6">
    <name type="scientific">Pseudoxanthomonas indica</name>
    <dbReference type="NCBI Taxonomy" id="428993"/>
    <lineage>
        <taxon>Bacteria</taxon>
        <taxon>Pseudomonadati</taxon>
        <taxon>Pseudomonadota</taxon>
        <taxon>Gammaproteobacteria</taxon>
        <taxon>Lysobacterales</taxon>
        <taxon>Lysobacteraceae</taxon>
        <taxon>Pseudoxanthomonas</taxon>
    </lineage>
</organism>
<protein>
    <submittedName>
        <fullName evidence="5">Membrane-bound lytic murein transglycosylase D</fullName>
    </submittedName>
</protein>
<feature type="signal peptide" evidence="3">
    <location>
        <begin position="1"/>
        <end position="28"/>
    </location>
</feature>
<dbReference type="InterPro" id="IPR023346">
    <property type="entry name" value="Lysozyme-like_dom_sf"/>
</dbReference>
<sequence>MSVSKSCLLVGSLSILALSLLSTAPAWAQRVSARDQAAIEGLNTRMAAAEKRYRDGLRLVANSDVKGKAETDAALEDMEDVLDACYKQRGCQAHTLLATYKRLLKDTVDANDDGMGDEGEDVSVDPFDDGSDHTQAGAQAAPQIPEAERAAYLLNDQRHAFDKMVEYNPAVQAGIRRWLTDMRPALITSYENYQNMRAEMYPDWERSKLPEALLFGIMAKESNGRVHATSRAGAAGPLQFMYHTGRRFGLGPDGTGFDTRYDPGSAGEASAAYMNERMRELNNNIEFALAAYNGGEGRAGRVYRQYPGRSFWDDVVYAQFPGETRDYVPMVIAAAWLFLHPKQYGLEFPKVNVQPATLRLSRDSSIYELTICLGNGGTRDGFMRTLRNLNPRYEAEAWISAGTSLRANNKIVALYNRYCVSGPRADLARTLVRADPNAAIKRSALPGVVAVGDVTPVEGVPTTVATGDPKPAQPKAKQARDYRVAKGDTLGRISQRYQCDLKQLAKSNGIKGPAYNVKPGQQITLTSCRK</sequence>
<keyword evidence="6" id="KW-1185">Reference proteome</keyword>
<keyword evidence="3" id="KW-0732">Signal</keyword>
<dbReference type="EMBL" id="FUZV01000001">
    <property type="protein sequence ID" value="SKC44863.1"/>
    <property type="molecule type" value="Genomic_DNA"/>
</dbReference>
<dbReference type="InterPro" id="IPR018392">
    <property type="entry name" value="LysM"/>
</dbReference>
<dbReference type="RefSeq" id="WP_079724385.1">
    <property type="nucleotide sequence ID" value="NZ_BMCL01000003.1"/>
</dbReference>
<dbReference type="Pfam" id="PF01476">
    <property type="entry name" value="LysM"/>
    <property type="match status" value="1"/>
</dbReference>
<dbReference type="PANTHER" id="PTHR37423">
    <property type="entry name" value="SOLUBLE LYTIC MUREIN TRANSGLYCOSYLASE-RELATED"/>
    <property type="match status" value="1"/>
</dbReference>
<dbReference type="SUPFAM" id="SSF54106">
    <property type="entry name" value="LysM domain"/>
    <property type="match status" value="1"/>
</dbReference>
<evidence type="ECO:0000313" key="5">
    <source>
        <dbReference type="EMBL" id="SKC44863.1"/>
    </source>
</evidence>
<proteinExistence type="inferred from homology"/>